<reference evidence="1 2" key="1">
    <citation type="submission" date="2018-11" db="EMBL/GenBank/DDBJ databases">
        <authorList>
            <consortium name="Pathogen Informatics"/>
        </authorList>
    </citation>
    <scope>NUCLEOTIDE SEQUENCE [LARGE SCALE GENOMIC DNA]</scope>
    <source>
        <strain>Denwood</strain>
        <strain evidence="2">Zambia</strain>
    </source>
</reference>
<organism evidence="1 2">
    <name type="scientific">Schistosoma mattheei</name>
    <dbReference type="NCBI Taxonomy" id="31246"/>
    <lineage>
        <taxon>Eukaryota</taxon>
        <taxon>Metazoa</taxon>
        <taxon>Spiralia</taxon>
        <taxon>Lophotrochozoa</taxon>
        <taxon>Platyhelminthes</taxon>
        <taxon>Trematoda</taxon>
        <taxon>Digenea</taxon>
        <taxon>Strigeidida</taxon>
        <taxon>Schistosomatoidea</taxon>
        <taxon>Schistosomatidae</taxon>
        <taxon>Schistosoma</taxon>
    </lineage>
</organism>
<keyword evidence="2" id="KW-1185">Reference proteome</keyword>
<evidence type="ECO:0000313" key="2">
    <source>
        <dbReference type="Proteomes" id="UP000269396"/>
    </source>
</evidence>
<name>A0A3P8JTK5_9TREM</name>
<accession>A0A3P8JTK5</accession>
<gene>
    <name evidence="1" type="ORF">SMTD_LOCUS15929</name>
</gene>
<sequence>MKLRHERLFKAPTPSNTHTYSSLLARSIVSLGDRVSCQLSSLLSPLLDQSAEIARPRGRLVTPITC</sequence>
<protein>
    <submittedName>
        <fullName evidence="1">Uncharacterized protein</fullName>
    </submittedName>
</protein>
<dbReference type="EMBL" id="UZAL01036498">
    <property type="protein sequence ID" value="VDP69926.1"/>
    <property type="molecule type" value="Genomic_DNA"/>
</dbReference>
<proteinExistence type="predicted"/>
<dbReference type="AlphaFoldDB" id="A0A3P8JTK5"/>
<dbReference type="Proteomes" id="UP000269396">
    <property type="component" value="Unassembled WGS sequence"/>
</dbReference>
<evidence type="ECO:0000313" key="1">
    <source>
        <dbReference type="EMBL" id="VDP69926.1"/>
    </source>
</evidence>